<keyword evidence="4 5" id="KW-0472">Membrane</keyword>
<name>A0ABM9AD98_9GAMM</name>
<dbReference type="InterPro" id="IPR001623">
    <property type="entry name" value="DnaJ_domain"/>
</dbReference>
<keyword evidence="3 5" id="KW-1133">Transmembrane helix</keyword>
<evidence type="ECO:0000256" key="2">
    <source>
        <dbReference type="ARBA" id="ARBA00022692"/>
    </source>
</evidence>
<evidence type="ECO:0000313" key="7">
    <source>
        <dbReference type="EMBL" id="CAH0991172.1"/>
    </source>
</evidence>
<feature type="domain" description="RDD" evidence="6">
    <location>
        <begin position="264"/>
        <end position="378"/>
    </location>
</feature>
<gene>
    <name evidence="7" type="ORF">SIN8267_01274</name>
</gene>
<keyword evidence="2 5" id="KW-0812">Transmembrane</keyword>
<dbReference type="EMBL" id="CAKLPX010000001">
    <property type="protein sequence ID" value="CAH0991172.1"/>
    <property type="molecule type" value="Genomic_DNA"/>
</dbReference>
<dbReference type="CDD" id="cd06257">
    <property type="entry name" value="DnaJ"/>
    <property type="match status" value="1"/>
</dbReference>
<keyword evidence="8" id="KW-1185">Reference proteome</keyword>
<comment type="caution">
    <text evidence="7">The sequence shown here is derived from an EMBL/GenBank/DDBJ whole genome shotgun (WGS) entry which is preliminary data.</text>
</comment>
<protein>
    <recommendedName>
        <fullName evidence="6">RDD domain-containing protein</fullName>
    </recommendedName>
</protein>
<feature type="transmembrane region" description="Helical" evidence="5">
    <location>
        <begin position="270"/>
        <end position="295"/>
    </location>
</feature>
<evidence type="ECO:0000313" key="8">
    <source>
        <dbReference type="Proteomes" id="UP000838100"/>
    </source>
</evidence>
<evidence type="ECO:0000256" key="4">
    <source>
        <dbReference type="ARBA" id="ARBA00023136"/>
    </source>
</evidence>
<evidence type="ECO:0000256" key="3">
    <source>
        <dbReference type="ARBA" id="ARBA00022989"/>
    </source>
</evidence>
<proteinExistence type="predicted"/>
<evidence type="ECO:0000256" key="5">
    <source>
        <dbReference type="SAM" id="Phobius"/>
    </source>
</evidence>
<accession>A0ABM9AD98</accession>
<feature type="transmembrane region" description="Helical" evidence="5">
    <location>
        <begin position="301"/>
        <end position="322"/>
    </location>
</feature>
<reference evidence="7" key="1">
    <citation type="submission" date="2021-12" db="EMBL/GenBank/DDBJ databases">
        <authorList>
            <person name="Rodrigo-Torres L."/>
            <person name="Arahal R. D."/>
            <person name="Lucena T."/>
        </authorList>
    </citation>
    <scope>NUCLEOTIDE SEQUENCE</scope>
    <source>
        <strain evidence="7">CECT 8267</strain>
    </source>
</reference>
<comment type="subcellular location">
    <subcellularLocation>
        <location evidence="1">Membrane</location>
        <topology evidence="1">Multi-pass membrane protein</topology>
    </subcellularLocation>
</comment>
<dbReference type="Pfam" id="PF06271">
    <property type="entry name" value="RDD"/>
    <property type="match status" value="1"/>
</dbReference>
<feature type="transmembrane region" description="Helical" evidence="5">
    <location>
        <begin position="353"/>
        <end position="375"/>
    </location>
</feature>
<dbReference type="InterPro" id="IPR010432">
    <property type="entry name" value="RDD"/>
</dbReference>
<evidence type="ECO:0000256" key="1">
    <source>
        <dbReference type="ARBA" id="ARBA00004141"/>
    </source>
</evidence>
<dbReference type="Proteomes" id="UP000838100">
    <property type="component" value="Unassembled WGS sequence"/>
</dbReference>
<sequence>MVWDVLGLQPTSDKKLIKRTYAKKLKHTRPEDDAAAFQQLHTAYKQALKQAGYIASREQTTAEEAVATGSPLEVEDAVYDVDQAVDENIMADSPSDPIESVDDSQTAADRQVDEAELMEQAYDQIVAEVEQLLSTGNGRHLPDSWSFIGRSPYLFDQNFHWQLGCRIFYLIAEHNHQLSDRQKRYHLVEGAVLKYLDSLFDWRLAEESLRQRFPDQLVDDVLTLTPRTGETQSTVDQAVAGLRGGKAVHRKDRKDKASENIQFASDGKRLVALAIDIFAVIVVCKLAQWLLYLLFFAGEEAAFSATGVFTGLGFYLLSGWLFQCSSQQATPGQKLLGLRVVDRSLQRLPYLQGLWRTVAFALSGLGFKFIFVINFCLGGNYVHDRLSRSYVIVDG</sequence>
<organism evidence="7 8">
    <name type="scientific">Sinobacterium norvegicum</name>
    <dbReference type="NCBI Taxonomy" id="1641715"/>
    <lineage>
        <taxon>Bacteria</taxon>
        <taxon>Pseudomonadati</taxon>
        <taxon>Pseudomonadota</taxon>
        <taxon>Gammaproteobacteria</taxon>
        <taxon>Cellvibrionales</taxon>
        <taxon>Spongiibacteraceae</taxon>
        <taxon>Sinobacterium</taxon>
    </lineage>
</organism>
<evidence type="ECO:0000259" key="6">
    <source>
        <dbReference type="Pfam" id="PF06271"/>
    </source>
</evidence>